<dbReference type="PANTHER" id="PTHR12692">
    <property type="entry name" value="DOLICHYL-DIPHOSPHOOLIGOSACCHARIDE--PROTEIN GLYCOSYLTRANSFERASE-RELATED"/>
    <property type="match status" value="1"/>
</dbReference>
<dbReference type="AlphaFoldDB" id="W3VSQ3"/>
<dbReference type="OrthoDB" id="67566at2759"/>
<dbReference type="Gene3D" id="3.40.30.10">
    <property type="entry name" value="Glutaredoxin"/>
    <property type="match status" value="1"/>
</dbReference>
<keyword evidence="4 10" id="KW-0812">Transmembrane</keyword>
<evidence type="ECO:0000256" key="3">
    <source>
        <dbReference type="ARBA" id="ARBA00009561"/>
    </source>
</evidence>
<evidence type="ECO:0000256" key="4">
    <source>
        <dbReference type="ARBA" id="ARBA00022692"/>
    </source>
</evidence>
<feature type="transmembrane region" description="Helical" evidence="10">
    <location>
        <begin position="364"/>
        <end position="384"/>
    </location>
</feature>
<gene>
    <name evidence="11" type="ORF">PaG_01010</name>
</gene>
<accession>W3VSQ3</accession>
<evidence type="ECO:0000256" key="6">
    <source>
        <dbReference type="ARBA" id="ARBA00022824"/>
    </source>
</evidence>
<reference evidence="11 12" key="1">
    <citation type="journal article" date="2014" name="Genome Announc.">
        <title>Genome sequence of the basidiomycetous fungus Pseudozyma aphidis DSM70725, an efficient producer of biosurfactant mannosylerythritol lipids.</title>
        <authorList>
            <person name="Lorenz S."/>
            <person name="Guenther M."/>
            <person name="Grumaz C."/>
            <person name="Rupp S."/>
            <person name="Zibek S."/>
            <person name="Sohn K."/>
        </authorList>
    </citation>
    <scope>NUCLEOTIDE SEQUENCE [LARGE SCALE GENOMIC DNA]</scope>
    <source>
        <strain evidence="12">ATCC 32657 / CBS 517.83 / DSM 70725 / JCM 10318 / NBRC 10182 / NRRL Y-7954 / St-0401</strain>
    </source>
</reference>
<dbReference type="GO" id="GO:0018279">
    <property type="term" value="P:protein N-linked glycosylation via asparagine"/>
    <property type="evidence" value="ECO:0007669"/>
    <property type="project" value="TreeGrafter"/>
</dbReference>
<keyword evidence="12" id="KW-1185">Reference proteome</keyword>
<dbReference type="Proteomes" id="UP000019462">
    <property type="component" value="Unassembled WGS sequence"/>
</dbReference>
<name>W3VSQ3_MOEAP</name>
<evidence type="ECO:0000256" key="8">
    <source>
        <dbReference type="ARBA" id="ARBA00023136"/>
    </source>
</evidence>
<keyword evidence="5" id="KW-0732">Signal</keyword>
<evidence type="ECO:0000256" key="2">
    <source>
        <dbReference type="ARBA" id="ARBA00004477"/>
    </source>
</evidence>
<dbReference type="EMBL" id="AWNI01000005">
    <property type="protein sequence ID" value="ETS64545.1"/>
    <property type="molecule type" value="Genomic_DNA"/>
</dbReference>
<keyword evidence="7 10" id="KW-1133">Transmembrane helix</keyword>
<protein>
    <submittedName>
        <fullName evidence="11">Uncharacterized protein</fullName>
    </submittedName>
</protein>
<feature type="transmembrane region" description="Helical" evidence="10">
    <location>
        <begin position="280"/>
        <end position="299"/>
    </location>
</feature>
<keyword evidence="8 10" id="KW-0472">Membrane</keyword>
<feature type="compositionally biased region" description="Polar residues" evidence="9">
    <location>
        <begin position="63"/>
        <end position="73"/>
    </location>
</feature>
<feature type="transmembrane region" description="Helical" evidence="10">
    <location>
        <begin position="396"/>
        <end position="414"/>
    </location>
</feature>
<comment type="similarity">
    <text evidence="3">Belongs to the OST3/OST6 family.</text>
</comment>
<evidence type="ECO:0000256" key="10">
    <source>
        <dbReference type="SAM" id="Phobius"/>
    </source>
</evidence>
<comment type="subcellular location">
    <subcellularLocation>
        <location evidence="2">Endoplasmic reticulum membrane</location>
        <topology evidence="2">Multi-pass membrane protein</topology>
    </subcellularLocation>
</comment>
<organism evidence="11 12">
    <name type="scientific">Moesziomyces aphidis</name>
    <name type="common">Pseudozyma aphidis</name>
    <dbReference type="NCBI Taxonomy" id="84754"/>
    <lineage>
        <taxon>Eukaryota</taxon>
        <taxon>Fungi</taxon>
        <taxon>Dikarya</taxon>
        <taxon>Basidiomycota</taxon>
        <taxon>Ustilaginomycotina</taxon>
        <taxon>Ustilaginomycetes</taxon>
        <taxon>Ustilaginales</taxon>
        <taxon>Ustilaginaceae</taxon>
        <taxon>Moesziomyces</taxon>
    </lineage>
</organism>
<dbReference type="GO" id="GO:0008250">
    <property type="term" value="C:oligosaccharyltransferase complex"/>
    <property type="evidence" value="ECO:0007669"/>
    <property type="project" value="TreeGrafter"/>
</dbReference>
<proteinExistence type="inferred from homology"/>
<feature type="compositionally biased region" description="Basic and acidic residues" evidence="9">
    <location>
        <begin position="32"/>
        <end position="41"/>
    </location>
</feature>
<dbReference type="InterPro" id="IPR036249">
    <property type="entry name" value="Thioredoxin-like_sf"/>
</dbReference>
<dbReference type="InterPro" id="IPR021149">
    <property type="entry name" value="OligosaccharylTrfase_OST3/OST6"/>
</dbReference>
<evidence type="ECO:0000313" key="11">
    <source>
        <dbReference type="EMBL" id="ETS64545.1"/>
    </source>
</evidence>
<dbReference type="PANTHER" id="PTHR12692:SF0">
    <property type="entry name" value="GH11935P"/>
    <property type="match status" value="1"/>
</dbReference>
<comment type="function">
    <text evidence="1">Subunit of the oligosaccharyl transferase (OST) complex that catalyzes the initial transfer of a defined glycan (Glc(3)Man(9)GlcNAc(2) in eukaryotes) from the lipid carrier dolichol-pyrophosphate to an asparagine residue within an Asn-X-Ser/Thr consensus motif in nascent polypeptide chains, the first step in protein N-glycosylation. N-glycosylation occurs cotranslationally and the complex associates with the Sec61 complex at the channel-forming translocon complex that mediates protein translocation across the endoplasmic reticulum (ER). All subunits are required for a maximal enzyme activity.</text>
</comment>
<dbReference type="SUPFAM" id="SSF52833">
    <property type="entry name" value="Thioredoxin-like"/>
    <property type="match status" value="1"/>
</dbReference>
<keyword evidence="6" id="KW-0256">Endoplasmic reticulum</keyword>
<evidence type="ECO:0000256" key="7">
    <source>
        <dbReference type="ARBA" id="ARBA00022989"/>
    </source>
</evidence>
<evidence type="ECO:0000256" key="5">
    <source>
        <dbReference type="ARBA" id="ARBA00022729"/>
    </source>
</evidence>
<evidence type="ECO:0000256" key="1">
    <source>
        <dbReference type="ARBA" id="ARBA00002791"/>
    </source>
</evidence>
<feature type="transmembrane region" description="Helical" evidence="10">
    <location>
        <begin position="311"/>
        <end position="330"/>
    </location>
</feature>
<dbReference type="HOGENOM" id="CLU_052855_1_2_1"/>
<evidence type="ECO:0000313" key="12">
    <source>
        <dbReference type="Proteomes" id="UP000019462"/>
    </source>
</evidence>
<comment type="caution">
    <text evidence="11">The sequence shown here is derived from an EMBL/GenBank/DDBJ whole genome shotgun (WGS) entry which is preliminary data.</text>
</comment>
<dbReference type="Pfam" id="PF04756">
    <property type="entry name" value="OST3_OST6"/>
    <property type="match status" value="1"/>
</dbReference>
<feature type="region of interest" description="Disordered" evidence="9">
    <location>
        <begin position="17"/>
        <end position="73"/>
    </location>
</feature>
<evidence type="ECO:0000256" key="9">
    <source>
        <dbReference type="SAM" id="MobiDB-lite"/>
    </source>
</evidence>
<sequence length="427" mass="47320">MLQLSLAADWKCQKKATPKLVPKNRTQNADVDLSHPREKKTTKQAKQVRTDALQEDSVEGAGEQQQLLPTRQPSSTLASLGQAAIVEMRVASRPSMASVAKLGLLALLCMLAWIQLPTALAQRFANKDQTSLYNRIQSSSQGFVDVDAKEFASIVGLPRDFAVSALLTTTNGGIKCPPCVAFQPEFEKVAQQWNRDRAVKSKHVFVKVEFSRAQQVFAQFQLQHAPVLYTFPAPTNTNAVPDHVSFDFNERGFAAKDVADHINSLMNTKFKFKQPVNTKLVTASITGVITLVGAIFFLAPYVPVLFKSSKPIWMLLCLGSMILFTSGHMWNSIRGAPYVAMGQGGKPEYFAAGFQSQYGVETQIVAAIYALLAFSFIALTVLVPAQRDPTRQRAGVYVWSAIFLATFSLLFYIFRTKNPSYPFRLFF</sequence>